<organism evidence="2 3">
    <name type="scientific">Micractinium conductrix</name>
    <dbReference type="NCBI Taxonomy" id="554055"/>
    <lineage>
        <taxon>Eukaryota</taxon>
        <taxon>Viridiplantae</taxon>
        <taxon>Chlorophyta</taxon>
        <taxon>core chlorophytes</taxon>
        <taxon>Trebouxiophyceae</taxon>
        <taxon>Chlorellales</taxon>
        <taxon>Chlorellaceae</taxon>
        <taxon>Chlorella clade</taxon>
        <taxon>Micractinium</taxon>
    </lineage>
</organism>
<accession>A0A2P6V870</accession>
<dbReference type="Proteomes" id="UP000239649">
    <property type="component" value="Unassembled WGS sequence"/>
</dbReference>
<feature type="compositionally biased region" description="Low complexity" evidence="1">
    <location>
        <begin position="304"/>
        <end position="324"/>
    </location>
</feature>
<reference evidence="2 3" key="1">
    <citation type="journal article" date="2018" name="Plant J.">
        <title>Genome sequences of Chlorella sorokiniana UTEX 1602 and Micractinium conductrix SAG 241.80: implications to maltose excretion by a green alga.</title>
        <authorList>
            <person name="Arriola M.B."/>
            <person name="Velmurugan N."/>
            <person name="Zhang Y."/>
            <person name="Plunkett M.H."/>
            <person name="Hondzo H."/>
            <person name="Barney B.M."/>
        </authorList>
    </citation>
    <scope>NUCLEOTIDE SEQUENCE [LARGE SCALE GENOMIC DNA]</scope>
    <source>
        <strain evidence="2 3">SAG 241.80</strain>
    </source>
</reference>
<sequence length="474" mass="49696">MAAALSRLGWASLAAPPEAAGTTAAATAAAATPAAAQAASLPQAAVVYLSGDRVPPAALGERAAQLQQPAVVADTLAAKFPGVAVLVVLPQRYRSDAACYDSFLPGPLDAQGLPPAFTAAGFPAARALAAVLAAGGLPAPGRPLPPLALLGFSKAGVVLHQVVVELAAWQRQQLEEAPRCCGHCLHDLPCALTYALCDTTRRNQVNEPYQPWWPASIKSPTLYFRLKRRAMEHQCREQSRAGFSDSATWRAQHRSAAGGVGSLLRARRGLRQLGVHIPAARTNVSAGDGLEYVGTLSLEAPSAPVQQHPEPMQQQQQQQQVAAPAVLRPRTRRPVPLPHAPAPQPAAQPQPHLSLLASLQYHEQCHWQQLAAAAAPLPSCWGGFPSAAEAHPGALLRPKWQAGWGGDPQQQQQQQAFHHHQQAAAAAAAAASAASAAVWPFSVQRPQEGWAFACQLAAAPPLLQPCGLSARAAC</sequence>
<proteinExistence type="predicted"/>
<comment type="caution">
    <text evidence="2">The sequence shown here is derived from an EMBL/GenBank/DDBJ whole genome shotgun (WGS) entry which is preliminary data.</text>
</comment>
<dbReference type="OrthoDB" id="419333at2759"/>
<dbReference type="GO" id="GO:0005739">
    <property type="term" value="C:mitochondrion"/>
    <property type="evidence" value="ECO:0007669"/>
    <property type="project" value="TreeGrafter"/>
</dbReference>
<dbReference type="AlphaFoldDB" id="A0A2P6V870"/>
<gene>
    <name evidence="2" type="ORF">C2E20_6412</name>
</gene>
<feature type="region of interest" description="Disordered" evidence="1">
    <location>
        <begin position="303"/>
        <end position="324"/>
    </location>
</feature>
<name>A0A2P6V870_9CHLO</name>
<protein>
    <submittedName>
        <fullName evidence="2">UPF0565 C2orf69-like protein isoform A</fullName>
    </submittedName>
</protein>
<dbReference type="PANTHER" id="PTHR31296:SF1">
    <property type="entry name" value="MITOCHONDRIAL PROTEIN C2ORF69"/>
    <property type="match status" value="1"/>
</dbReference>
<dbReference type="PANTHER" id="PTHR31296">
    <property type="entry name" value="UPF0565 PROTEIN C2ORF69"/>
    <property type="match status" value="1"/>
</dbReference>
<evidence type="ECO:0000313" key="2">
    <source>
        <dbReference type="EMBL" id="PSC70279.1"/>
    </source>
</evidence>
<dbReference type="InterPro" id="IPR018881">
    <property type="entry name" value="C2orf69_mit"/>
</dbReference>
<keyword evidence="3" id="KW-1185">Reference proteome</keyword>
<evidence type="ECO:0000256" key="1">
    <source>
        <dbReference type="SAM" id="MobiDB-lite"/>
    </source>
</evidence>
<evidence type="ECO:0000313" key="3">
    <source>
        <dbReference type="Proteomes" id="UP000239649"/>
    </source>
</evidence>
<dbReference type="EMBL" id="LHPF02000021">
    <property type="protein sequence ID" value="PSC70279.1"/>
    <property type="molecule type" value="Genomic_DNA"/>
</dbReference>